<evidence type="ECO:0000313" key="2">
    <source>
        <dbReference type="Proteomes" id="UP000050761"/>
    </source>
</evidence>
<gene>
    <name evidence="1" type="ORF">HPBE_LOCUS25321</name>
</gene>
<dbReference type="AlphaFoldDB" id="A0A183GRK1"/>
<sequence length="159" mass="18088">MMLWNEVFSTLQLRTVVADGRFKQIPPELNPTRTSQLYTIIVDFNAGHTFPLLYAFLPDGREETYYNMFRTQIEPLGGVAATGADHCNFLTDFELPAINSIRAIMDVNYHACLFHYMQCILRNRDSHQLRRECSKTAAVAVLQKATSTASACDAVPRYF</sequence>
<name>A0A183GRK1_HELPZ</name>
<evidence type="ECO:0000313" key="1">
    <source>
        <dbReference type="EMBL" id="VDP50520.1"/>
    </source>
</evidence>
<accession>A0A183GRK1</accession>
<dbReference type="Proteomes" id="UP000050761">
    <property type="component" value="Unassembled WGS sequence"/>
</dbReference>
<dbReference type="EMBL" id="UZAH01037723">
    <property type="protein sequence ID" value="VDP50520.1"/>
    <property type="molecule type" value="Genomic_DNA"/>
</dbReference>
<reference evidence="1 2" key="1">
    <citation type="submission" date="2018-11" db="EMBL/GenBank/DDBJ databases">
        <authorList>
            <consortium name="Pathogen Informatics"/>
        </authorList>
    </citation>
    <scope>NUCLEOTIDE SEQUENCE [LARGE SCALE GENOMIC DNA]</scope>
</reference>
<reference evidence="3" key="2">
    <citation type="submission" date="2019-09" db="UniProtKB">
        <authorList>
            <consortium name="WormBaseParasite"/>
        </authorList>
    </citation>
    <scope>IDENTIFICATION</scope>
</reference>
<dbReference type="WBParaSite" id="HPBE_0002532101-mRNA-1">
    <property type="protein sequence ID" value="HPBE_0002532101-mRNA-1"/>
    <property type="gene ID" value="HPBE_0002532101"/>
</dbReference>
<accession>A0A3P8E5X1</accession>
<organism evidence="2 3">
    <name type="scientific">Heligmosomoides polygyrus</name>
    <name type="common">Parasitic roundworm</name>
    <dbReference type="NCBI Taxonomy" id="6339"/>
    <lineage>
        <taxon>Eukaryota</taxon>
        <taxon>Metazoa</taxon>
        <taxon>Ecdysozoa</taxon>
        <taxon>Nematoda</taxon>
        <taxon>Chromadorea</taxon>
        <taxon>Rhabditida</taxon>
        <taxon>Rhabditina</taxon>
        <taxon>Rhabditomorpha</taxon>
        <taxon>Strongyloidea</taxon>
        <taxon>Heligmosomidae</taxon>
        <taxon>Heligmosomoides</taxon>
    </lineage>
</organism>
<protein>
    <submittedName>
        <fullName evidence="3">MULE domain-containing protein</fullName>
    </submittedName>
</protein>
<dbReference type="OrthoDB" id="5844348at2759"/>
<evidence type="ECO:0000313" key="3">
    <source>
        <dbReference type="WBParaSite" id="HPBE_0002532101-mRNA-1"/>
    </source>
</evidence>
<keyword evidence="2" id="KW-1185">Reference proteome</keyword>
<proteinExistence type="predicted"/>